<dbReference type="EMBL" id="MW394388">
    <property type="protein sequence ID" value="QQV91633.1"/>
    <property type="molecule type" value="Genomic_DNA"/>
</dbReference>
<accession>A0A7U0J4X5</accession>
<gene>
    <name evidence="2" type="ORF">vBKpPFBKp27_020</name>
</gene>
<name>A0A7U0J4X5_9CAUD</name>
<proteinExistence type="predicted"/>
<protein>
    <submittedName>
        <fullName evidence="2">Uncharacterized protein</fullName>
    </submittedName>
</protein>
<feature type="region of interest" description="Disordered" evidence="1">
    <location>
        <begin position="36"/>
        <end position="64"/>
    </location>
</feature>
<organism evidence="2 3">
    <name type="scientific">Klebsiella phage vB_KpP_FBKp27</name>
    <dbReference type="NCBI Taxonomy" id="2801837"/>
    <lineage>
        <taxon>Viruses</taxon>
        <taxon>Duplodnaviria</taxon>
        <taxon>Heunggongvirae</taxon>
        <taxon>Uroviricota</taxon>
        <taxon>Caudoviricetes</taxon>
        <taxon>Schitoviridae</taxon>
        <taxon>Efbeekayvirus</taxon>
        <taxon>Efbeekayvirus Fbkp27</taxon>
    </lineage>
</organism>
<keyword evidence="3" id="KW-1185">Reference proteome</keyword>
<evidence type="ECO:0000256" key="1">
    <source>
        <dbReference type="SAM" id="MobiDB-lite"/>
    </source>
</evidence>
<feature type="compositionally biased region" description="Basic and acidic residues" evidence="1">
    <location>
        <begin position="45"/>
        <end position="59"/>
    </location>
</feature>
<sequence>MSQYTEQDRELLEAQANQLGVDFHPNISSEKLAARIAEVMEGQEPQEKERPAKGETKEQRRQRKHKEAMALVRCLIVCNDPNKREWPGEWLGVSNGAGVQIRKLVPYNQPDKPFHLPRIMVNMLREKQVQIFTSKPGKYGTTIRVSKSIPAYTITELPPLTQAELDELALSQLQRGALDD</sequence>
<reference evidence="2 3" key="1">
    <citation type="submission" date="2020-12" db="EMBL/GenBank/DDBJ databases">
        <title>Genomic characterization of four novel bacteriophages infecting Klebsiella pneumoniae.</title>
        <authorList>
            <person name="Estrada Bonilla B."/>
            <person name="Costa A.R."/>
            <person name="van Rossum T."/>
            <person name="Hagedoorn S."/>
            <person name="Wallinga H."/>
            <person name="Xiao M."/>
            <person name="Song W."/>
            <person name="Haas P.-J."/>
            <person name="Nobrega F.L."/>
            <person name="Brouns S.J.J."/>
        </authorList>
    </citation>
    <scope>NUCLEOTIDE SEQUENCE [LARGE SCALE GENOMIC DNA]</scope>
</reference>
<evidence type="ECO:0000313" key="3">
    <source>
        <dbReference type="Proteomes" id="UP000596379"/>
    </source>
</evidence>
<dbReference type="Proteomes" id="UP000596379">
    <property type="component" value="Segment"/>
</dbReference>
<evidence type="ECO:0000313" key="2">
    <source>
        <dbReference type="EMBL" id="QQV91633.1"/>
    </source>
</evidence>